<dbReference type="SMART" id="SM00044">
    <property type="entry name" value="CYCc"/>
    <property type="match status" value="1"/>
</dbReference>
<dbReference type="SUPFAM" id="SSF55073">
    <property type="entry name" value="Nucleotide cyclase"/>
    <property type="match status" value="1"/>
</dbReference>
<dbReference type="AlphaFoldDB" id="A0A3B1AL77"/>
<dbReference type="Pfam" id="PF00211">
    <property type="entry name" value="Guanylate_cyc"/>
    <property type="match status" value="1"/>
</dbReference>
<dbReference type="PANTHER" id="PTHR43081">
    <property type="entry name" value="ADENYLATE CYCLASE, TERMINAL-DIFFERENTIATION SPECIFIC-RELATED"/>
    <property type="match status" value="1"/>
</dbReference>
<keyword evidence="1" id="KW-0812">Transmembrane</keyword>
<dbReference type="Pfam" id="PF00672">
    <property type="entry name" value="HAMP"/>
    <property type="match status" value="1"/>
</dbReference>
<dbReference type="InterPro" id="IPR003660">
    <property type="entry name" value="HAMP_dom"/>
</dbReference>
<dbReference type="CDD" id="cd06225">
    <property type="entry name" value="HAMP"/>
    <property type="match status" value="1"/>
</dbReference>
<dbReference type="GO" id="GO:0016020">
    <property type="term" value="C:membrane"/>
    <property type="evidence" value="ECO:0007669"/>
    <property type="project" value="InterPro"/>
</dbReference>
<keyword evidence="4" id="KW-0456">Lyase</keyword>
<accession>A0A3B1AL77</accession>
<reference evidence="4" key="1">
    <citation type="submission" date="2018-06" db="EMBL/GenBank/DDBJ databases">
        <authorList>
            <person name="Zhirakovskaya E."/>
        </authorList>
    </citation>
    <scope>NUCLEOTIDE SEQUENCE</scope>
</reference>
<dbReference type="EC" id="4.6.1.1" evidence="4"/>
<organism evidence="4">
    <name type="scientific">hydrothermal vent metagenome</name>
    <dbReference type="NCBI Taxonomy" id="652676"/>
    <lineage>
        <taxon>unclassified sequences</taxon>
        <taxon>metagenomes</taxon>
        <taxon>ecological metagenomes</taxon>
    </lineage>
</organism>
<feature type="domain" description="Guanylate cyclase" evidence="2">
    <location>
        <begin position="294"/>
        <end position="426"/>
    </location>
</feature>
<evidence type="ECO:0000313" key="4">
    <source>
        <dbReference type="EMBL" id="VAW94634.1"/>
    </source>
</evidence>
<dbReference type="SMART" id="SM00304">
    <property type="entry name" value="HAMP"/>
    <property type="match status" value="1"/>
</dbReference>
<evidence type="ECO:0000256" key="1">
    <source>
        <dbReference type="SAM" id="Phobius"/>
    </source>
</evidence>
<dbReference type="CDD" id="cd07302">
    <property type="entry name" value="CHD"/>
    <property type="match status" value="1"/>
</dbReference>
<dbReference type="InterPro" id="IPR001054">
    <property type="entry name" value="A/G_cyclase"/>
</dbReference>
<dbReference type="InterPro" id="IPR029787">
    <property type="entry name" value="Nucleotide_cyclase"/>
</dbReference>
<dbReference type="GO" id="GO:0035556">
    <property type="term" value="P:intracellular signal transduction"/>
    <property type="evidence" value="ECO:0007669"/>
    <property type="project" value="InterPro"/>
</dbReference>
<dbReference type="PROSITE" id="PS50885">
    <property type="entry name" value="HAMP"/>
    <property type="match status" value="1"/>
</dbReference>
<evidence type="ECO:0000259" key="3">
    <source>
        <dbReference type="PROSITE" id="PS50885"/>
    </source>
</evidence>
<sequence length="497" mass="54715">MILDKLQQFRQKQVLKQFPIAYKLAIIITMLISSGMILLGLVIVSNQTQLLRGQMTDFGQTVAGQLANSSKELILSDDVLSIMVSVKNLGAHKGILGAVVYSEKGKKLASAGVTPETDIISLYAQSKNNQSKGYSFEWQSSIPNSEEQLNVISFITPIRFQNLIAGHALVTFSKASLSQSLNETVNAIIAATIFMIILGIFTAYALGQRLSRPIHNLLDASKAIDNGDYSYRINEQRNDEIGSLIDGFNSMAKGLLEKSQVENAFSRFVSTNVAKQIMDNLDSIQLGGQHVHATALFADIVGFTSMSEKLPPREVATLLNEYFTYISMACELYNGTIDKYMGDCAMVVFGVPQADADHQFNAISCAIMIQRLIQRLNVLREQQGKQAVHFRIGINSGEMLAGNMGSNDRMQYTVVGEAVNLAARLHTAAESGQIVITDTLVKSADIQWRIIAHRHKSIELRGITEPVTTYIVTDLKSPYTEQIDQHITTVLAKKFVA</sequence>
<evidence type="ECO:0000259" key="2">
    <source>
        <dbReference type="PROSITE" id="PS50125"/>
    </source>
</evidence>
<protein>
    <submittedName>
        <fullName evidence="4">Adenylate cyclase</fullName>
        <ecNumber evidence="4">4.6.1.1</ecNumber>
    </submittedName>
</protein>
<dbReference type="SUPFAM" id="SSF158472">
    <property type="entry name" value="HAMP domain-like"/>
    <property type="match status" value="1"/>
</dbReference>
<name>A0A3B1AL77_9ZZZZ</name>
<dbReference type="PROSITE" id="PS50125">
    <property type="entry name" value="GUANYLATE_CYCLASE_2"/>
    <property type="match status" value="1"/>
</dbReference>
<dbReference type="Gene3D" id="3.30.70.1230">
    <property type="entry name" value="Nucleotide cyclase"/>
    <property type="match status" value="1"/>
</dbReference>
<keyword evidence="1" id="KW-0472">Membrane</keyword>
<keyword evidence="1" id="KW-1133">Transmembrane helix</keyword>
<dbReference type="PANTHER" id="PTHR43081:SF1">
    <property type="entry name" value="ADENYLATE CYCLASE, TERMINAL-DIFFERENTIATION SPECIFIC"/>
    <property type="match status" value="1"/>
</dbReference>
<dbReference type="InterPro" id="IPR050697">
    <property type="entry name" value="Adenylyl/Guanylyl_Cyclase_3/4"/>
</dbReference>
<feature type="transmembrane region" description="Helical" evidence="1">
    <location>
        <begin position="20"/>
        <end position="44"/>
    </location>
</feature>
<dbReference type="GO" id="GO:0004016">
    <property type="term" value="F:adenylate cyclase activity"/>
    <property type="evidence" value="ECO:0007669"/>
    <property type="project" value="UniProtKB-EC"/>
</dbReference>
<proteinExistence type="predicted"/>
<feature type="domain" description="HAMP" evidence="3">
    <location>
        <begin position="208"/>
        <end position="260"/>
    </location>
</feature>
<gene>
    <name evidence="4" type="ORF">MNBD_GAMMA23-2335</name>
</gene>
<dbReference type="EMBL" id="UOFT01000039">
    <property type="protein sequence ID" value="VAW94634.1"/>
    <property type="molecule type" value="Genomic_DNA"/>
</dbReference>
<dbReference type="Gene3D" id="6.10.340.10">
    <property type="match status" value="1"/>
</dbReference>
<dbReference type="GO" id="GO:0009190">
    <property type="term" value="P:cyclic nucleotide biosynthetic process"/>
    <property type="evidence" value="ECO:0007669"/>
    <property type="project" value="InterPro"/>
</dbReference>
<feature type="transmembrane region" description="Helical" evidence="1">
    <location>
        <begin position="187"/>
        <end position="207"/>
    </location>
</feature>